<feature type="compositionally biased region" description="Basic and acidic residues" evidence="1">
    <location>
        <begin position="178"/>
        <end position="204"/>
    </location>
</feature>
<gene>
    <name evidence="2" type="ORF">PMAYCL1PPCAC_20845</name>
</gene>
<feature type="region of interest" description="Disordered" evidence="1">
    <location>
        <begin position="1"/>
        <end position="229"/>
    </location>
</feature>
<organism evidence="2 3">
    <name type="scientific">Pristionchus mayeri</name>
    <dbReference type="NCBI Taxonomy" id="1317129"/>
    <lineage>
        <taxon>Eukaryota</taxon>
        <taxon>Metazoa</taxon>
        <taxon>Ecdysozoa</taxon>
        <taxon>Nematoda</taxon>
        <taxon>Chromadorea</taxon>
        <taxon>Rhabditida</taxon>
        <taxon>Rhabditina</taxon>
        <taxon>Diplogasteromorpha</taxon>
        <taxon>Diplogasteroidea</taxon>
        <taxon>Neodiplogasteridae</taxon>
        <taxon>Pristionchus</taxon>
    </lineage>
</organism>
<keyword evidence="3" id="KW-1185">Reference proteome</keyword>
<feature type="compositionally biased region" description="Basic and acidic residues" evidence="1">
    <location>
        <begin position="145"/>
        <end position="158"/>
    </location>
</feature>
<dbReference type="AlphaFoldDB" id="A0AAN5CUN4"/>
<proteinExistence type="predicted"/>
<feature type="non-terminal residue" evidence="2">
    <location>
        <position position="1"/>
    </location>
</feature>
<comment type="caution">
    <text evidence="2">The sequence shown here is derived from an EMBL/GenBank/DDBJ whole genome shotgun (WGS) entry which is preliminary data.</text>
</comment>
<evidence type="ECO:0000256" key="1">
    <source>
        <dbReference type="SAM" id="MobiDB-lite"/>
    </source>
</evidence>
<dbReference type="Proteomes" id="UP001328107">
    <property type="component" value="Unassembled WGS sequence"/>
</dbReference>
<name>A0AAN5CUN4_9BILA</name>
<feature type="compositionally biased region" description="Basic and acidic residues" evidence="1">
    <location>
        <begin position="55"/>
        <end position="98"/>
    </location>
</feature>
<feature type="compositionally biased region" description="Basic and acidic residues" evidence="1">
    <location>
        <begin position="124"/>
        <end position="135"/>
    </location>
</feature>
<dbReference type="EMBL" id="BTRK01000004">
    <property type="protein sequence ID" value="GMR50650.1"/>
    <property type="molecule type" value="Genomic_DNA"/>
</dbReference>
<feature type="compositionally biased region" description="Basic and acidic residues" evidence="1">
    <location>
        <begin position="8"/>
        <end position="42"/>
    </location>
</feature>
<evidence type="ECO:0000313" key="3">
    <source>
        <dbReference type="Proteomes" id="UP001328107"/>
    </source>
</evidence>
<feature type="non-terminal residue" evidence="2">
    <location>
        <position position="250"/>
    </location>
</feature>
<reference evidence="3" key="1">
    <citation type="submission" date="2022-10" db="EMBL/GenBank/DDBJ databases">
        <title>Genome assembly of Pristionchus species.</title>
        <authorList>
            <person name="Yoshida K."/>
            <person name="Sommer R.J."/>
        </authorList>
    </citation>
    <scope>NUCLEOTIDE SEQUENCE [LARGE SCALE GENOMIC DNA]</scope>
    <source>
        <strain evidence="3">RS5460</strain>
    </source>
</reference>
<accession>A0AAN5CUN4</accession>
<sequence>SRSYSPIDNRRSNRRDKERDEDRPRRRERSKQRSYEDDERGRSYSPIGNRRSSRKEKEHDEEPPRRLERSKQRSHEDVYFSASDGKERDGSENGERSSRAALRTMPTHYRGNRRDSSPIPRGFRRSELLNRDASRDGSPIPRGFRRMDEEQKHGRTERPPTSPSSDEQRLYRLSLLDRSSESPPRERRKERRQQGESSREEQRRSRAPVRALSVPRRHRSGSPDYWAMADKHERGSKQWLRTMILSVLNA</sequence>
<protein>
    <submittedName>
        <fullName evidence="2">Uncharacterized protein</fullName>
    </submittedName>
</protein>
<evidence type="ECO:0000313" key="2">
    <source>
        <dbReference type="EMBL" id="GMR50650.1"/>
    </source>
</evidence>